<evidence type="ECO:0000259" key="11">
    <source>
        <dbReference type="PROSITE" id="PS51194"/>
    </source>
</evidence>
<keyword evidence="6" id="KW-0238">DNA-binding</keyword>
<dbReference type="InterPro" id="IPR011545">
    <property type="entry name" value="DEAD/DEAH_box_helicase_dom"/>
</dbReference>
<dbReference type="PROSITE" id="PS51194">
    <property type="entry name" value="HELICASE_CTER"/>
    <property type="match status" value="1"/>
</dbReference>
<feature type="domain" description="Helicase C-terminal" evidence="11">
    <location>
        <begin position="250"/>
        <end position="400"/>
    </location>
</feature>
<dbReference type="InterPro" id="IPR014001">
    <property type="entry name" value="Helicase_ATP-bd"/>
</dbReference>
<dbReference type="Gene3D" id="3.40.50.300">
    <property type="entry name" value="P-loop containing nucleotide triphosphate hydrolases"/>
    <property type="match status" value="2"/>
</dbReference>
<dbReference type="PATRIC" id="fig|1698265.3.peg.469"/>
<dbReference type="PANTHER" id="PTHR47962">
    <property type="entry name" value="ATP-DEPENDENT HELICASE LHR-RELATED-RELATED"/>
    <property type="match status" value="1"/>
</dbReference>
<dbReference type="GO" id="GO:0004386">
    <property type="term" value="F:helicase activity"/>
    <property type="evidence" value="ECO:0007669"/>
    <property type="project" value="UniProtKB-KW"/>
</dbReference>
<sequence length="953" mass="107574">MEGTVFDSLAKPLVRLLEEKGFYDPTLPQEKAFPPILDGDNTLLIAPAGTGKTEAAFLPILDKILKSPRREGIKLIYITPLRALNRDMLDRLRWWCRALDLKVSVRHGDTEKRERRKQALSPPDVLITTPETFQLLLVGKRISRHAAKVEWIIVDEVHELAGNKRGAQLSLSLERMRRLKGGDFQIIGLSATVGSPDEVAKFLVGVDRPCEIVDVSMAREIDLDFLYPDVTEEDEALASDIYTYPEVAARLREMRELIEDHETTLIFTNTRPMSEVLSSRFKMWDLEFPVSVHHGSLSTFARRRAEDELKSGDLKGVICTSSMELGIDIGKVDLCIQYNSPRQVARLLQRVGRSGHRITEKAKGRIIVKDSTDGMESAVIIQRAKNKELEPVKIPEKPLDVLSHELVGMLVAAQEWNVEDVFNILSRAYPFRNLEKEDVVEVLKFLEDMTRRLAWVRPDEEVFVRPSKGSRIFDYYFGTLSMIPEMVQYLVIDDTKDEAVGVLDEPFVAEYGEPGAKFVMSGSVWRIVQVFKDKVFVKPADDPVGAVPSWVGEEIPVPYSVAQQVGSSRRELVDMLEKGESFEEGIDSISRSLDLDETAVEKSLKPVGEQYEKGFPVPDDSEIVLEKVEDTVVVNACFGTLTNRTLARFIARRAADELGESVAITVDPYRILVRSERLSPREIKAILSGEMGKDFQKTLETVIEDSRFFKWRIVQIARRMGSLEKKAEMNASEVDQLIKGSKNTPVYKETFKEVVRKDLDLPKALEVLKRIASGELGLSSLGVLSEPSPISRPAWKERSLTFEPVSPKRMRRLILGSVRARLLSEERAFACAECKDWVEIKEIHELSEPPTCPKCGSGKIGMIEEEVRMIRRTLDRVKGNSKKGKSSDTWKNIKQTSKLISKYGKPAAAALTGKGINPSKAEKILEKQNKITDEFLDLVMNEEKNSLLQRYKS</sequence>
<keyword evidence="1" id="KW-0547">Nucleotide-binding</keyword>
<dbReference type="Proteomes" id="UP000070657">
    <property type="component" value="Unassembled WGS sequence"/>
</dbReference>
<dbReference type="CDD" id="cd17922">
    <property type="entry name" value="DEXHc_LHR-like"/>
    <property type="match status" value="1"/>
</dbReference>
<dbReference type="InterPro" id="IPR052511">
    <property type="entry name" value="ATP-dep_Helicase"/>
</dbReference>
<dbReference type="Pfam" id="PF08494">
    <property type="entry name" value="DEAD_assoc"/>
    <property type="match status" value="1"/>
</dbReference>
<dbReference type="Pfam" id="PF19306">
    <property type="entry name" value="WHD_Lhr"/>
    <property type="match status" value="1"/>
</dbReference>
<protein>
    <recommendedName>
        <fullName evidence="14">ATP-dependent helicase</fullName>
    </recommendedName>
</protein>
<evidence type="ECO:0000256" key="5">
    <source>
        <dbReference type="ARBA" id="ARBA00022840"/>
    </source>
</evidence>
<evidence type="ECO:0000256" key="4">
    <source>
        <dbReference type="ARBA" id="ARBA00022806"/>
    </source>
</evidence>
<dbReference type="GO" id="GO:0006281">
    <property type="term" value="P:DNA repair"/>
    <property type="evidence" value="ECO:0007669"/>
    <property type="project" value="UniProtKB-KW"/>
</dbReference>
<comment type="similarity">
    <text evidence="9">Belongs to the Lhr helicase family. Lhr-Core subfamily.</text>
</comment>
<dbReference type="PANTHER" id="PTHR47962:SF5">
    <property type="entry name" value="ATP-DEPENDENT HELICASE LHR-RELATED"/>
    <property type="match status" value="1"/>
</dbReference>
<keyword evidence="7" id="KW-0234">DNA repair</keyword>
<evidence type="ECO:0000259" key="10">
    <source>
        <dbReference type="PROSITE" id="PS51192"/>
    </source>
</evidence>
<keyword evidence="2" id="KW-0227">DNA damage</keyword>
<evidence type="ECO:0008006" key="14">
    <source>
        <dbReference type="Google" id="ProtNLM"/>
    </source>
</evidence>
<comment type="caution">
    <text evidence="12">The sequence shown here is derived from an EMBL/GenBank/DDBJ whole genome shotgun (WGS) entry which is preliminary data.</text>
</comment>
<keyword evidence="5" id="KW-0067">ATP-binding</keyword>
<evidence type="ECO:0000256" key="2">
    <source>
        <dbReference type="ARBA" id="ARBA00022763"/>
    </source>
</evidence>
<dbReference type="Pfam" id="PF00270">
    <property type="entry name" value="DEAD"/>
    <property type="match status" value="1"/>
</dbReference>
<dbReference type="GO" id="GO:0005524">
    <property type="term" value="F:ATP binding"/>
    <property type="evidence" value="ECO:0007669"/>
    <property type="project" value="UniProtKB-KW"/>
</dbReference>
<dbReference type="GO" id="GO:0140097">
    <property type="term" value="F:catalytic activity, acting on DNA"/>
    <property type="evidence" value="ECO:0007669"/>
    <property type="project" value="UniProtKB-ARBA"/>
</dbReference>
<keyword evidence="4" id="KW-0347">Helicase</keyword>
<reference evidence="12 13" key="1">
    <citation type="journal article" date="2016" name="Sci. Rep.">
        <title>Metabolic traits of an uncultured archaeal lineage -MSBL1- from brine pools of the Red Sea.</title>
        <authorList>
            <person name="Mwirichia R."/>
            <person name="Alam I."/>
            <person name="Rashid M."/>
            <person name="Vinu M."/>
            <person name="Ba-Alawi W."/>
            <person name="Anthony Kamau A."/>
            <person name="Kamanda Ngugi D."/>
            <person name="Goker M."/>
            <person name="Klenk H.P."/>
            <person name="Bajic V."/>
            <person name="Stingl U."/>
        </authorList>
    </citation>
    <scope>NUCLEOTIDE SEQUENCE [LARGE SCALE GENOMIC DNA]</scope>
    <source>
        <strain evidence="12">SCGC-AAA259E22</strain>
    </source>
</reference>
<dbReference type="GO" id="GO:0016887">
    <property type="term" value="F:ATP hydrolysis activity"/>
    <property type="evidence" value="ECO:0007669"/>
    <property type="project" value="TreeGrafter"/>
</dbReference>
<feature type="domain" description="Helicase ATP-binding" evidence="10">
    <location>
        <begin position="33"/>
        <end position="211"/>
    </location>
</feature>
<evidence type="ECO:0000256" key="8">
    <source>
        <dbReference type="ARBA" id="ARBA00023235"/>
    </source>
</evidence>
<keyword evidence="13" id="KW-1185">Reference proteome</keyword>
<dbReference type="InterPro" id="IPR017170">
    <property type="entry name" value="Lhr-like"/>
</dbReference>
<dbReference type="InterPro" id="IPR045628">
    <property type="entry name" value="Lhr_WH_dom"/>
</dbReference>
<proteinExistence type="inferred from homology"/>
<evidence type="ECO:0000256" key="3">
    <source>
        <dbReference type="ARBA" id="ARBA00022801"/>
    </source>
</evidence>
<keyword evidence="3" id="KW-0378">Hydrolase</keyword>
<name>A0A133UG94_9EURY</name>
<evidence type="ECO:0000256" key="9">
    <source>
        <dbReference type="ARBA" id="ARBA00093467"/>
    </source>
</evidence>
<evidence type="ECO:0000313" key="13">
    <source>
        <dbReference type="Proteomes" id="UP000070657"/>
    </source>
</evidence>
<dbReference type="AlphaFoldDB" id="A0A133UG94"/>
<evidence type="ECO:0000256" key="7">
    <source>
        <dbReference type="ARBA" id="ARBA00023204"/>
    </source>
</evidence>
<dbReference type="InterPro" id="IPR001650">
    <property type="entry name" value="Helicase_C-like"/>
</dbReference>
<keyword evidence="8" id="KW-0413">Isomerase</keyword>
<organism evidence="12 13">
    <name type="scientific">candidate division MSBL1 archaeon SCGC-AAA259E22</name>
    <dbReference type="NCBI Taxonomy" id="1698265"/>
    <lineage>
        <taxon>Archaea</taxon>
        <taxon>Methanobacteriati</taxon>
        <taxon>Methanobacteriota</taxon>
        <taxon>candidate division MSBL1</taxon>
    </lineage>
</organism>
<gene>
    <name evidence="12" type="ORF">AKJ66_02695</name>
</gene>
<dbReference type="PROSITE" id="PS51192">
    <property type="entry name" value="HELICASE_ATP_BIND_1"/>
    <property type="match status" value="1"/>
</dbReference>
<evidence type="ECO:0000256" key="1">
    <source>
        <dbReference type="ARBA" id="ARBA00022741"/>
    </source>
</evidence>
<evidence type="ECO:0000256" key="6">
    <source>
        <dbReference type="ARBA" id="ARBA00023125"/>
    </source>
</evidence>
<dbReference type="SUPFAM" id="SSF52540">
    <property type="entry name" value="P-loop containing nucleoside triphosphate hydrolases"/>
    <property type="match status" value="1"/>
</dbReference>
<evidence type="ECO:0000313" key="12">
    <source>
        <dbReference type="EMBL" id="KXA93140.1"/>
    </source>
</evidence>
<accession>A0A133UG94</accession>
<dbReference type="InterPro" id="IPR027417">
    <property type="entry name" value="P-loop_NTPase"/>
</dbReference>
<dbReference type="SMART" id="SM00490">
    <property type="entry name" value="HELICc"/>
    <property type="match status" value="1"/>
</dbReference>
<dbReference type="InterPro" id="IPR013701">
    <property type="entry name" value="Lhr-like_DEAD/DEAH_assoc"/>
</dbReference>
<dbReference type="Pfam" id="PF00271">
    <property type="entry name" value="Helicase_C"/>
    <property type="match status" value="1"/>
</dbReference>
<dbReference type="PIRSF" id="PIRSF037307">
    <property type="entry name" value="Lhr-like_helic_prd"/>
    <property type="match status" value="1"/>
</dbReference>
<dbReference type="EMBL" id="LHXP01000028">
    <property type="protein sequence ID" value="KXA93140.1"/>
    <property type="molecule type" value="Genomic_DNA"/>
</dbReference>
<dbReference type="GO" id="GO:0003677">
    <property type="term" value="F:DNA binding"/>
    <property type="evidence" value="ECO:0007669"/>
    <property type="project" value="UniProtKB-KW"/>
</dbReference>
<dbReference type="SMART" id="SM00487">
    <property type="entry name" value="DEXDc"/>
    <property type="match status" value="1"/>
</dbReference>